<protein>
    <submittedName>
        <fullName evidence="1">Uncharacterized protein</fullName>
    </submittedName>
</protein>
<accession>A0ACC3C770</accession>
<evidence type="ECO:0000313" key="1">
    <source>
        <dbReference type="EMBL" id="KAK1865826.1"/>
    </source>
</evidence>
<organism evidence="1 2">
    <name type="scientific">Pyropia yezoensis</name>
    <name type="common">Susabi-nori</name>
    <name type="synonym">Porphyra yezoensis</name>
    <dbReference type="NCBI Taxonomy" id="2788"/>
    <lineage>
        <taxon>Eukaryota</taxon>
        <taxon>Rhodophyta</taxon>
        <taxon>Bangiophyceae</taxon>
        <taxon>Bangiales</taxon>
        <taxon>Bangiaceae</taxon>
        <taxon>Pyropia</taxon>
    </lineage>
</organism>
<proteinExistence type="predicted"/>
<name>A0ACC3C770_PYRYE</name>
<sequence>MGAAPPTGVCSSPPSRMGDRGAVAGTAVKRDVRSLVGVLGPPAGAGAAAGPELYEQVTHWPRGIPIMGPWCRTVNAVAAATEAAHPGLQFAGIWRGGIGVTDALRRGLAAGEALAV</sequence>
<keyword evidence="2" id="KW-1185">Reference proteome</keyword>
<evidence type="ECO:0000313" key="2">
    <source>
        <dbReference type="Proteomes" id="UP000798662"/>
    </source>
</evidence>
<dbReference type="Proteomes" id="UP000798662">
    <property type="component" value="Chromosome 2"/>
</dbReference>
<gene>
    <name evidence="1" type="ORF">I4F81_008349</name>
</gene>
<comment type="caution">
    <text evidence="1">The sequence shown here is derived from an EMBL/GenBank/DDBJ whole genome shotgun (WGS) entry which is preliminary data.</text>
</comment>
<reference evidence="1" key="1">
    <citation type="submission" date="2019-11" db="EMBL/GenBank/DDBJ databases">
        <title>Nori genome reveals adaptations in red seaweeds to the harsh intertidal environment.</title>
        <authorList>
            <person name="Wang D."/>
            <person name="Mao Y."/>
        </authorList>
    </citation>
    <scope>NUCLEOTIDE SEQUENCE</scope>
    <source>
        <tissue evidence="1">Gametophyte</tissue>
    </source>
</reference>
<dbReference type="EMBL" id="CM020619">
    <property type="protein sequence ID" value="KAK1865826.1"/>
    <property type="molecule type" value="Genomic_DNA"/>
</dbReference>